<dbReference type="GO" id="GO:0009416">
    <property type="term" value="P:response to light stimulus"/>
    <property type="evidence" value="ECO:0000318"/>
    <property type="project" value="GO_Central"/>
</dbReference>
<keyword evidence="2" id="KW-1185">Reference proteome</keyword>
<dbReference type="SUPFAM" id="SSF51197">
    <property type="entry name" value="Clavaminate synthase-like"/>
    <property type="match status" value="1"/>
</dbReference>
<dbReference type="AlphaFoldDB" id="A0A3Q7IFL4"/>
<dbReference type="GO" id="GO:0009908">
    <property type="term" value="P:flower development"/>
    <property type="evidence" value="ECO:0000318"/>
    <property type="project" value="GO_Central"/>
</dbReference>
<dbReference type="Proteomes" id="UP000004994">
    <property type="component" value="Chromosome 10"/>
</dbReference>
<evidence type="ECO:0000313" key="2">
    <source>
        <dbReference type="Proteomes" id="UP000004994"/>
    </source>
</evidence>
<protein>
    <submittedName>
        <fullName evidence="1">Uncharacterized protein</fullName>
    </submittedName>
</protein>
<name>A0A3Q7IFL4_SOLLC</name>
<accession>A0A3Q7IFL4</accession>
<dbReference type="InParanoid" id="A0A3Q7IFL4"/>
<dbReference type="Gramene" id="Solyc10g046773.1.1">
    <property type="protein sequence ID" value="Solyc10g046773.1.1"/>
    <property type="gene ID" value="Solyc10g046773.1"/>
</dbReference>
<dbReference type="EnsemblPlants" id="Solyc10g046773.1.1">
    <property type="protein sequence ID" value="Solyc10g046773.1.1"/>
    <property type="gene ID" value="Solyc10g046773.1"/>
</dbReference>
<proteinExistence type="predicted"/>
<reference evidence="1" key="1">
    <citation type="journal article" date="2012" name="Nature">
        <title>The tomato genome sequence provides insights into fleshy fruit evolution.</title>
        <authorList>
            <consortium name="Tomato Genome Consortium"/>
        </authorList>
    </citation>
    <scope>NUCLEOTIDE SEQUENCE [LARGE SCALE GENOMIC DNA]</scope>
    <source>
        <strain evidence="1">cv. Heinz 1706</strain>
    </source>
</reference>
<dbReference type="GO" id="GO:0009686">
    <property type="term" value="P:gibberellin biosynthetic process"/>
    <property type="evidence" value="ECO:0000318"/>
    <property type="project" value="GO_Central"/>
</dbReference>
<dbReference type="GO" id="GO:0009826">
    <property type="term" value="P:unidimensional cell growth"/>
    <property type="evidence" value="ECO:0000318"/>
    <property type="project" value="GO_Central"/>
</dbReference>
<organism evidence="1">
    <name type="scientific">Solanum lycopersicum</name>
    <name type="common">Tomato</name>
    <name type="synonym">Lycopersicon esculentum</name>
    <dbReference type="NCBI Taxonomy" id="4081"/>
    <lineage>
        <taxon>Eukaryota</taxon>
        <taxon>Viridiplantae</taxon>
        <taxon>Streptophyta</taxon>
        <taxon>Embryophyta</taxon>
        <taxon>Tracheophyta</taxon>
        <taxon>Spermatophyta</taxon>
        <taxon>Magnoliopsida</taxon>
        <taxon>eudicotyledons</taxon>
        <taxon>Gunneridae</taxon>
        <taxon>Pentapetalae</taxon>
        <taxon>asterids</taxon>
        <taxon>lamiids</taxon>
        <taxon>Solanales</taxon>
        <taxon>Solanaceae</taxon>
        <taxon>Solanoideae</taxon>
        <taxon>Solaneae</taxon>
        <taxon>Solanum</taxon>
        <taxon>Solanum subgen. Lycopersicon</taxon>
    </lineage>
</organism>
<evidence type="ECO:0000313" key="1">
    <source>
        <dbReference type="EnsemblPlants" id="Solyc10g046773.1.1"/>
    </source>
</evidence>
<dbReference type="GO" id="GO:0045544">
    <property type="term" value="F:gibberellin 20-oxidase activity"/>
    <property type="evidence" value="ECO:0000318"/>
    <property type="project" value="GO_Central"/>
</dbReference>
<reference evidence="1" key="2">
    <citation type="submission" date="2019-01" db="UniProtKB">
        <authorList>
            <consortium name="EnsemblPlants"/>
        </authorList>
    </citation>
    <scope>IDENTIFICATION</scope>
    <source>
        <strain evidence="1">cv. Heinz 1706</strain>
    </source>
</reference>
<sequence>MNHGVDANLLSSAHRNMDKLFNIPFYERKMLKTKSVNIFVMPGASLEGVFQRTLGGYFKNQMNDYQDYLNSMRKLSLRIMKLLGMSLCVPKSHLKGSSNGRYKLITTRLLEKHLLYFFVQNKDNVVSPQTQLVDYNNR</sequence>